<accession>A0ABQ8FQX8</accession>
<keyword evidence="2" id="KW-1185">Reference proteome</keyword>
<organism evidence="1 2">
    <name type="scientific">Macrophomina phaseolina</name>
    <dbReference type="NCBI Taxonomy" id="35725"/>
    <lineage>
        <taxon>Eukaryota</taxon>
        <taxon>Fungi</taxon>
        <taxon>Dikarya</taxon>
        <taxon>Ascomycota</taxon>
        <taxon>Pezizomycotina</taxon>
        <taxon>Dothideomycetes</taxon>
        <taxon>Dothideomycetes incertae sedis</taxon>
        <taxon>Botryosphaeriales</taxon>
        <taxon>Botryosphaeriaceae</taxon>
        <taxon>Macrophomina</taxon>
    </lineage>
</organism>
<reference evidence="1 2" key="1">
    <citation type="journal article" date="2021" name="Nat. Commun.">
        <title>Genetic determinants of endophytism in the Arabidopsis root mycobiome.</title>
        <authorList>
            <person name="Mesny F."/>
            <person name="Miyauchi S."/>
            <person name="Thiergart T."/>
            <person name="Pickel B."/>
            <person name="Atanasova L."/>
            <person name="Karlsson M."/>
            <person name="Huettel B."/>
            <person name="Barry K.W."/>
            <person name="Haridas S."/>
            <person name="Chen C."/>
            <person name="Bauer D."/>
            <person name="Andreopoulos W."/>
            <person name="Pangilinan J."/>
            <person name="LaButti K."/>
            <person name="Riley R."/>
            <person name="Lipzen A."/>
            <person name="Clum A."/>
            <person name="Drula E."/>
            <person name="Henrissat B."/>
            <person name="Kohler A."/>
            <person name="Grigoriev I.V."/>
            <person name="Martin F.M."/>
            <person name="Hacquard S."/>
        </authorList>
    </citation>
    <scope>NUCLEOTIDE SEQUENCE [LARGE SCALE GENOMIC DNA]</scope>
    <source>
        <strain evidence="1 2">MPI-SDFR-AT-0080</strain>
    </source>
</reference>
<gene>
    <name evidence="1" type="ORF">B0J12DRAFT_586929</name>
</gene>
<sequence>GPTLRSKVSDIVEILFLNNLSFNYASIYSMGLAYNKDNEGSVYLNNTRPG</sequence>
<evidence type="ECO:0000313" key="2">
    <source>
        <dbReference type="Proteomes" id="UP000774617"/>
    </source>
</evidence>
<dbReference type="Proteomes" id="UP000774617">
    <property type="component" value="Unassembled WGS sequence"/>
</dbReference>
<dbReference type="EMBL" id="JAGTJR010000090">
    <property type="protein sequence ID" value="KAH7012344.1"/>
    <property type="molecule type" value="Genomic_DNA"/>
</dbReference>
<dbReference type="Gene3D" id="2.60.40.420">
    <property type="entry name" value="Cupredoxins - blue copper proteins"/>
    <property type="match status" value="1"/>
</dbReference>
<feature type="non-terminal residue" evidence="1">
    <location>
        <position position="1"/>
    </location>
</feature>
<proteinExistence type="predicted"/>
<dbReference type="InterPro" id="IPR008972">
    <property type="entry name" value="Cupredoxin"/>
</dbReference>
<dbReference type="SUPFAM" id="SSF49503">
    <property type="entry name" value="Cupredoxins"/>
    <property type="match status" value="1"/>
</dbReference>
<name>A0ABQ8FQX8_9PEZI</name>
<comment type="caution">
    <text evidence="1">The sequence shown here is derived from an EMBL/GenBank/DDBJ whole genome shotgun (WGS) entry which is preliminary data.</text>
</comment>
<protein>
    <submittedName>
        <fullName evidence="1">Uncharacterized protein</fullName>
    </submittedName>
</protein>
<evidence type="ECO:0000313" key="1">
    <source>
        <dbReference type="EMBL" id="KAH7012344.1"/>
    </source>
</evidence>